<evidence type="ECO:0000256" key="1">
    <source>
        <dbReference type="ARBA" id="ARBA00000085"/>
    </source>
</evidence>
<keyword evidence="6" id="KW-0004">4Fe-4S</keyword>
<evidence type="ECO:0000256" key="11">
    <source>
        <dbReference type="ARBA" id="ARBA00022741"/>
    </source>
</evidence>
<evidence type="ECO:0000256" key="12">
    <source>
        <dbReference type="ARBA" id="ARBA00022777"/>
    </source>
</evidence>
<evidence type="ECO:0000256" key="2">
    <source>
        <dbReference type="ARBA" id="ARBA00001966"/>
    </source>
</evidence>
<dbReference type="PRINTS" id="PR00344">
    <property type="entry name" value="BCTRLSENSOR"/>
</dbReference>
<dbReference type="AlphaFoldDB" id="A0A4R7RK18"/>
<evidence type="ECO:0000256" key="5">
    <source>
        <dbReference type="ARBA" id="ARBA00017322"/>
    </source>
</evidence>
<dbReference type="GO" id="GO:0046872">
    <property type="term" value="F:metal ion binding"/>
    <property type="evidence" value="ECO:0007669"/>
    <property type="project" value="UniProtKB-KW"/>
</dbReference>
<organism evidence="21 22">
    <name type="scientific">Prosthecobacter fusiformis</name>
    <dbReference type="NCBI Taxonomy" id="48464"/>
    <lineage>
        <taxon>Bacteria</taxon>
        <taxon>Pseudomonadati</taxon>
        <taxon>Verrucomicrobiota</taxon>
        <taxon>Verrucomicrobiia</taxon>
        <taxon>Verrucomicrobiales</taxon>
        <taxon>Verrucomicrobiaceae</taxon>
        <taxon>Prosthecobacter</taxon>
    </lineage>
</organism>
<dbReference type="RefSeq" id="WP_133797473.1">
    <property type="nucleotide sequence ID" value="NZ_SOCA01000016.1"/>
</dbReference>
<comment type="cofactor">
    <cofactor evidence="2">
        <name>[4Fe-4S] cluster</name>
        <dbReference type="ChEBI" id="CHEBI:49883"/>
    </cofactor>
</comment>
<comment type="subcellular location">
    <subcellularLocation>
        <location evidence="3">Cytoplasm</location>
    </subcellularLocation>
</comment>
<evidence type="ECO:0000259" key="20">
    <source>
        <dbReference type="PROSITE" id="PS50109"/>
    </source>
</evidence>
<keyword evidence="16" id="KW-0411">Iron-sulfur</keyword>
<dbReference type="GO" id="GO:0046983">
    <property type="term" value="F:protein dimerization activity"/>
    <property type="evidence" value="ECO:0007669"/>
    <property type="project" value="InterPro"/>
</dbReference>
<dbReference type="Pfam" id="PF02518">
    <property type="entry name" value="HATPase_c"/>
    <property type="match status" value="1"/>
</dbReference>
<dbReference type="GO" id="GO:0016020">
    <property type="term" value="C:membrane"/>
    <property type="evidence" value="ECO:0007669"/>
    <property type="project" value="InterPro"/>
</dbReference>
<dbReference type="GO" id="GO:0005524">
    <property type="term" value="F:ATP binding"/>
    <property type="evidence" value="ECO:0007669"/>
    <property type="project" value="UniProtKB-KW"/>
</dbReference>
<dbReference type="PROSITE" id="PS50109">
    <property type="entry name" value="HIS_KIN"/>
    <property type="match status" value="1"/>
</dbReference>
<keyword evidence="11" id="KW-0547">Nucleotide-binding</keyword>
<proteinExistence type="predicted"/>
<dbReference type="SMART" id="SM00387">
    <property type="entry name" value="HATPase_c"/>
    <property type="match status" value="1"/>
</dbReference>
<dbReference type="EMBL" id="SOCA01000016">
    <property type="protein sequence ID" value="TDU63092.1"/>
    <property type="molecule type" value="Genomic_DNA"/>
</dbReference>
<keyword evidence="9" id="KW-0808">Transferase</keyword>
<evidence type="ECO:0000256" key="7">
    <source>
        <dbReference type="ARBA" id="ARBA00022490"/>
    </source>
</evidence>
<dbReference type="Pfam" id="PF07730">
    <property type="entry name" value="HisKA_3"/>
    <property type="match status" value="1"/>
</dbReference>
<dbReference type="OrthoDB" id="9781904at2"/>
<dbReference type="PANTHER" id="PTHR24421:SF10">
    <property type="entry name" value="NITRATE_NITRITE SENSOR PROTEIN NARQ"/>
    <property type="match status" value="1"/>
</dbReference>
<dbReference type="GO" id="GO:0000155">
    <property type="term" value="F:phosphorelay sensor kinase activity"/>
    <property type="evidence" value="ECO:0007669"/>
    <property type="project" value="InterPro"/>
</dbReference>
<evidence type="ECO:0000256" key="14">
    <source>
        <dbReference type="ARBA" id="ARBA00023004"/>
    </source>
</evidence>
<evidence type="ECO:0000256" key="8">
    <source>
        <dbReference type="ARBA" id="ARBA00022553"/>
    </source>
</evidence>
<keyword evidence="19" id="KW-0175">Coiled coil</keyword>
<evidence type="ECO:0000256" key="17">
    <source>
        <dbReference type="ARBA" id="ARBA00024827"/>
    </source>
</evidence>
<evidence type="ECO:0000256" key="3">
    <source>
        <dbReference type="ARBA" id="ARBA00004496"/>
    </source>
</evidence>
<dbReference type="EC" id="2.7.13.3" evidence="4"/>
<protein>
    <recommendedName>
        <fullName evidence="5">Oxygen sensor histidine kinase NreB</fullName>
        <ecNumber evidence="4">2.7.13.3</ecNumber>
    </recommendedName>
    <alternativeName>
        <fullName evidence="18">Nitrogen regulation protein B</fullName>
    </alternativeName>
</protein>
<feature type="domain" description="Histidine kinase" evidence="20">
    <location>
        <begin position="281"/>
        <end position="373"/>
    </location>
</feature>
<accession>A0A4R7RK18</accession>
<evidence type="ECO:0000256" key="4">
    <source>
        <dbReference type="ARBA" id="ARBA00012438"/>
    </source>
</evidence>
<keyword evidence="22" id="KW-1185">Reference proteome</keyword>
<evidence type="ECO:0000256" key="6">
    <source>
        <dbReference type="ARBA" id="ARBA00022485"/>
    </source>
</evidence>
<dbReference type="InterPro" id="IPR003594">
    <property type="entry name" value="HATPase_dom"/>
</dbReference>
<feature type="coiled-coil region" evidence="19">
    <location>
        <begin position="105"/>
        <end position="185"/>
    </location>
</feature>
<keyword evidence="12 21" id="KW-0418">Kinase</keyword>
<sequence length="391" mass="43791">MKTKPHSRLPGYLPALRKHLVETQAHSLESARRQGLRAVKLGLETLDLARIHEDALISLVLPKASARNLDQRSKRAGAFFAEAIAPIEETHRGARDANAQLKRTIETLTLRTVELANTNQELKKEIIQRRAVEDSLRTSEKTSSQLLEKSRHLQEELRHLSRQLLSAQEQERKRISRELHDVVAQTLASINLRLAGLQTLNTANIKEMRQKIVVTQRLVAKSVDIVHRFARDLRPAMLDDLGLIPALQSSMKGFMERTGIRVELTTFAGVEQLSSVTRTMLYRVAQEALANIARHSKASRATVIIRKARHSIQMEIHDNGQGFKVEGAVFARSSKGLGLLGMRERVEMVGGTFCVKSELGKETTLLVEIPHSIRAGRIAKKKTPNLSLKCP</sequence>
<evidence type="ECO:0000256" key="9">
    <source>
        <dbReference type="ARBA" id="ARBA00022679"/>
    </source>
</evidence>
<comment type="function">
    <text evidence="17">Member of the two-component regulatory system NreB/NreC involved in the control of dissimilatory nitrate/nitrite reduction in response to oxygen. NreB functions as a direct oxygen sensor histidine kinase which is autophosphorylated, in the absence of oxygen, probably at the conserved histidine residue, and transfers its phosphate group probably to a conserved aspartate residue of NreC. NreB/NreC activates the expression of the nitrate (narGHJI) and nitrite (nir) reductase operons, as well as the putative nitrate transporter gene narT.</text>
</comment>
<comment type="catalytic activity">
    <reaction evidence="1">
        <text>ATP + protein L-histidine = ADP + protein N-phospho-L-histidine.</text>
        <dbReference type="EC" id="2.7.13.3"/>
    </reaction>
</comment>
<dbReference type="PANTHER" id="PTHR24421">
    <property type="entry name" value="NITRATE/NITRITE SENSOR PROTEIN NARX-RELATED"/>
    <property type="match status" value="1"/>
</dbReference>
<dbReference type="InterPro" id="IPR050482">
    <property type="entry name" value="Sensor_HK_TwoCompSys"/>
</dbReference>
<dbReference type="InterPro" id="IPR036890">
    <property type="entry name" value="HATPase_C_sf"/>
</dbReference>
<keyword evidence="13" id="KW-0067">ATP-binding</keyword>
<evidence type="ECO:0000256" key="13">
    <source>
        <dbReference type="ARBA" id="ARBA00022840"/>
    </source>
</evidence>
<keyword evidence="8" id="KW-0597">Phosphoprotein</keyword>
<evidence type="ECO:0000256" key="18">
    <source>
        <dbReference type="ARBA" id="ARBA00030800"/>
    </source>
</evidence>
<keyword evidence="7" id="KW-0963">Cytoplasm</keyword>
<keyword evidence="14" id="KW-0408">Iron</keyword>
<evidence type="ECO:0000313" key="21">
    <source>
        <dbReference type="EMBL" id="TDU63092.1"/>
    </source>
</evidence>
<dbReference type="InterPro" id="IPR011712">
    <property type="entry name" value="Sig_transdc_His_kin_sub3_dim/P"/>
</dbReference>
<evidence type="ECO:0000256" key="16">
    <source>
        <dbReference type="ARBA" id="ARBA00023014"/>
    </source>
</evidence>
<name>A0A4R7RK18_9BACT</name>
<evidence type="ECO:0000313" key="22">
    <source>
        <dbReference type="Proteomes" id="UP000295662"/>
    </source>
</evidence>
<dbReference type="GO" id="GO:0005737">
    <property type="term" value="C:cytoplasm"/>
    <property type="evidence" value="ECO:0007669"/>
    <property type="project" value="UniProtKB-SubCell"/>
</dbReference>
<comment type="caution">
    <text evidence="21">The sequence shown here is derived from an EMBL/GenBank/DDBJ whole genome shotgun (WGS) entry which is preliminary data.</text>
</comment>
<dbReference type="InterPro" id="IPR005467">
    <property type="entry name" value="His_kinase_dom"/>
</dbReference>
<dbReference type="Gene3D" id="1.20.5.1930">
    <property type="match status" value="1"/>
</dbReference>
<evidence type="ECO:0000256" key="10">
    <source>
        <dbReference type="ARBA" id="ARBA00022723"/>
    </source>
</evidence>
<reference evidence="21 22" key="1">
    <citation type="submission" date="2019-03" db="EMBL/GenBank/DDBJ databases">
        <title>Genomic Encyclopedia of Archaeal and Bacterial Type Strains, Phase II (KMG-II): from individual species to whole genera.</title>
        <authorList>
            <person name="Goeker M."/>
        </authorList>
    </citation>
    <scope>NUCLEOTIDE SEQUENCE [LARGE SCALE GENOMIC DNA]</scope>
    <source>
        <strain evidence="21 22">ATCC 25309</strain>
    </source>
</reference>
<gene>
    <name evidence="21" type="ORF">EI77_04514</name>
</gene>
<evidence type="ECO:0000256" key="15">
    <source>
        <dbReference type="ARBA" id="ARBA00023012"/>
    </source>
</evidence>
<dbReference type="SUPFAM" id="SSF55874">
    <property type="entry name" value="ATPase domain of HSP90 chaperone/DNA topoisomerase II/histidine kinase"/>
    <property type="match status" value="1"/>
</dbReference>
<dbReference type="CDD" id="cd16917">
    <property type="entry name" value="HATPase_UhpB-NarQ-NarX-like"/>
    <property type="match status" value="1"/>
</dbReference>
<dbReference type="GO" id="GO:0051539">
    <property type="term" value="F:4 iron, 4 sulfur cluster binding"/>
    <property type="evidence" value="ECO:0007669"/>
    <property type="project" value="UniProtKB-KW"/>
</dbReference>
<keyword evidence="15" id="KW-0902">Two-component regulatory system</keyword>
<dbReference type="Gene3D" id="3.30.565.10">
    <property type="entry name" value="Histidine kinase-like ATPase, C-terminal domain"/>
    <property type="match status" value="1"/>
</dbReference>
<evidence type="ECO:0000256" key="19">
    <source>
        <dbReference type="SAM" id="Coils"/>
    </source>
</evidence>
<keyword evidence="10" id="KW-0479">Metal-binding</keyword>
<dbReference type="Proteomes" id="UP000295662">
    <property type="component" value="Unassembled WGS sequence"/>
</dbReference>
<dbReference type="InterPro" id="IPR004358">
    <property type="entry name" value="Sig_transdc_His_kin-like_C"/>
</dbReference>